<dbReference type="InterPro" id="IPR052936">
    <property type="entry name" value="Jasmonate_Hydroxylase-like"/>
</dbReference>
<dbReference type="SUPFAM" id="SSF54909">
    <property type="entry name" value="Dimeric alpha+beta barrel"/>
    <property type="match status" value="1"/>
</dbReference>
<proteinExistence type="predicted"/>
<reference evidence="3" key="1">
    <citation type="submission" date="2020-01" db="EMBL/GenBank/DDBJ databases">
        <title>Sphingomonas sp. strain CSW-10.</title>
        <authorList>
            <person name="Chen W.-M."/>
        </authorList>
    </citation>
    <scope>NUCLEOTIDE SEQUENCE [LARGE SCALE GENOMIC DNA]</scope>
    <source>
        <strain evidence="3">CCP-1</strain>
    </source>
</reference>
<dbReference type="PANTHER" id="PTHR37811">
    <property type="entry name" value="BLL5343 PROTEIN"/>
    <property type="match status" value="1"/>
</dbReference>
<sequence>MHALFFDMQPKPGHMPQYFAHVDRLRPLLGAHPGLLYLERFRPLDQPDAILSHQHWQGEDAIRAWRCEGAHRASQAAGRTVHFERYRIRVGPEVQPDGVGRFVVAAYGAAAAGPGRAHESVTRPGWFLTLGEVADGSAALEMAAAARADGAEEVRIFSVTRDYSMTDRAEAPAL</sequence>
<evidence type="ECO:0000259" key="1">
    <source>
        <dbReference type="PROSITE" id="PS51725"/>
    </source>
</evidence>
<dbReference type="PROSITE" id="PS51725">
    <property type="entry name" value="ABM"/>
    <property type="match status" value="1"/>
</dbReference>
<evidence type="ECO:0000313" key="2">
    <source>
        <dbReference type="EMBL" id="NBE09492.1"/>
    </source>
</evidence>
<protein>
    <recommendedName>
        <fullName evidence="1">ABM domain-containing protein</fullName>
    </recommendedName>
</protein>
<name>A0ABW9YAR8_9RHOB</name>
<dbReference type="EMBL" id="JAAATW010000006">
    <property type="protein sequence ID" value="NBE09492.1"/>
    <property type="molecule type" value="Genomic_DNA"/>
</dbReference>
<dbReference type="Proteomes" id="UP001517376">
    <property type="component" value="Unassembled WGS sequence"/>
</dbReference>
<organism evidence="2 3">
    <name type="scientific">Paragemmobacter ruber</name>
    <dbReference type="NCBI Taxonomy" id="1985673"/>
    <lineage>
        <taxon>Bacteria</taxon>
        <taxon>Pseudomonadati</taxon>
        <taxon>Pseudomonadota</taxon>
        <taxon>Alphaproteobacteria</taxon>
        <taxon>Rhodobacterales</taxon>
        <taxon>Paracoccaceae</taxon>
        <taxon>Paragemmobacter</taxon>
    </lineage>
</organism>
<comment type="caution">
    <text evidence="2">The sequence shown here is derived from an EMBL/GenBank/DDBJ whole genome shotgun (WGS) entry which is preliminary data.</text>
</comment>
<dbReference type="Gene3D" id="3.30.70.100">
    <property type="match status" value="1"/>
</dbReference>
<evidence type="ECO:0000313" key="3">
    <source>
        <dbReference type="Proteomes" id="UP001517376"/>
    </source>
</evidence>
<keyword evidence="3" id="KW-1185">Reference proteome</keyword>
<accession>A0ABW9YAR8</accession>
<dbReference type="Pfam" id="PF03992">
    <property type="entry name" value="ABM"/>
    <property type="match status" value="1"/>
</dbReference>
<dbReference type="RefSeq" id="WP_161768544.1">
    <property type="nucleotide sequence ID" value="NZ_JAAATW010000006.1"/>
</dbReference>
<feature type="domain" description="ABM" evidence="1">
    <location>
        <begin position="2"/>
        <end position="90"/>
    </location>
</feature>
<dbReference type="InterPro" id="IPR011008">
    <property type="entry name" value="Dimeric_a/b-barrel"/>
</dbReference>
<dbReference type="InterPro" id="IPR007138">
    <property type="entry name" value="ABM_dom"/>
</dbReference>
<dbReference type="PANTHER" id="PTHR37811:SF2">
    <property type="entry name" value="ABM DOMAIN-CONTAINING PROTEIN"/>
    <property type="match status" value="1"/>
</dbReference>
<gene>
    <name evidence="2" type="ORF">GU920_18265</name>
</gene>